<dbReference type="EMBL" id="CAWYQH010000002">
    <property type="protein sequence ID" value="CAK8673860.1"/>
    <property type="molecule type" value="Genomic_DNA"/>
</dbReference>
<evidence type="ECO:0000256" key="1">
    <source>
        <dbReference type="SAM" id="MobiDB-lite"/>
    </source>
</evidence>
<evidence type="ECO:0000313" key="3">
    <source>
        <dbReference type="Proteomes" id="UP001642483"/>
    </source>
</evidence>
<dbReference type="Proteomes" id="UP001642483">
    <property type="component" value="Unassembled WGS sequence"/>
</dbReference>
<keyword evidence="3" id="KW-1185">Reference proteome</keyword>
<reference evidence="2 3" key="1">
    <citation type="submission" date="2024-02" db="EMBL/GenBank/DDBJ databases">
        <authorList>
            <person name="Daric V."/>
            <person name="Darras S."/>
        </authorList>
    </citation>
    <scope>NUCLEOTIDE SEQUENCE [LARGE SCALE GENOMIC DNA]</scope>
</reference>
<feature type="compositionally biased region" description="Polar residues" evidence="1">
    <location>
        <begin position="16"/>
        <end position="31"/>
    </location>
</feature>
<name>A0ABP0F607_CLALP</name>
<proteinExistence type="predicted"/>
<gene>
    <name evidence="2" type="ORF">CVLEPA_LOCUS3604</name>
</gene>
<feature type="compositionally biased region" description="Acidic residues" evidence="1">
    <location>
        <begin position="1"/>
        <end position="11"/>
    </location>
</feature>
<organism evidence="2 3">
    <name type="scientific">Clavelina lepadiformis</name>
    <name type="common">Light-bulb sea squirt</name>
    <name type="synonym">Ascidia lepadiformis</name>
    <dbReference type="NCBI Taxonomy" id="159417"/>
    <lineage>
        <taxon>Eukaryota</taxon>
        <taxon>Metazoa</taxon>
        <taxon>Chordata</taxon>
        <taxon>Tunicata</taxon>
        <taxon>Ascidiacea</taxon>
        <taxon>Aplousobranchia</taxon>
        <taxon>Clavelinidae</taxon>
        <taxon>Clavelina</taxon>
    </lineage>
</organism>
<sequence length="118" mass="13533">MTNMDDDDANGEETRVTLTKHNPTSVSSSFGESGRALSDPSPRQSVKTDVVYCAGCQRPIYDKYYMWVDKRSWHENYRTTTFVMFLSKKENQENPTNLLADKRPPVKVMIKFDDAIST</sequence>
<evidence type="ECO:0008006" key="4">
    <source>
        <dbReference type="Google" id="ProtNLM"/>
    </source>
</evidence>
<protein>
    <recommendedName>
        <fullName evidence="4">Yippee domain-containing protein</fullName>
    </recommendedName>
</protein>
<accession>A0ABP0F607</accession>
<evidence type="ECO:0000313" key="2">
    <source>
        <dbReference type="EMBL" id="CAK8673860.1"/>
    </source>
</evidence>
<feature type="region of interest" description="Disordered" evidence="1">
    <location>
        <begin position="1"/>
        <end position="46"/>
    </location>
</feature>
<comment type="caution">
    <text evidence="2">The sequence shown here is derived from an EMBL/GenBank/DDBJ whole genome shotgun (WGS) entry which is preliminary data.</text>
</comment>
<dbReference type="SUPFAM" id="SSF57716">
    <property type="entry name" value="Glucocorticoid receptor-like (DNA-binding domain)"/>
    <property type="match status" value="1"/>
</dbReference>